<dbReference type="RefSeq" id="WP_153790892.1">
    <property type="nucleotide sequence ID" value="NZ_CP045915.1"/>
</dbReference>
<name>A0A5Q2TGL6_9BACI</name>
<dbReference type="EMBL" id="CP045915">
    <property type="protein sequence ID" value="QGH33964.1"/>
    <property type="molecule type" value="Genomic_DNA"/>
</dbReference>
<feature type="transmembrane region" description="Helical" evidence="1">
    <location>
        <begin position="16"/>
        <end position="41"/>
    </location>
</feature>
<protein>
    <submittedName>
        <fullName evidence="2">DUF624 domain-containing protein</fullName>
    </submittedName>
</protein>
<proteinExistence type="predicted"/>
<feature type="transmembrane region" description="Helical" evidence="1">
    <location>
        <begin position="122"/>
        <end position="142"/>
    </location>
</feature>
<keyword evidence="3" id="KW-1185">Reference proteome</keyword>
<accession>A0A5Q2TGL6</accession>
<organism evidence="2 3">
    <name type="scientific">Gracilibacillus salitolerans</name>
    <dbReference type="NCBI Taxonomy" id="2663022"/>
    <lineage>
        <taxon>Bacteria</taxon>
        <taxon>Bacillati</taxon>
        <taxon>Bacillota</taxon>
        <taxon>Bacilli</taxon>
        <taxon>Bacillales</taxon>
        <taxon>Bacillaceae</taxon>
        <taxon>Gracilibacillus</taxon>
    </lineage>
</organism>
<evidence type="ECO:0000313" key="2">
    <source>
        <dbReference type="EMBL" id="QGH33964.1"/>
    </source>
</evidence>
<dbReference type="Proteomes" id="UP000339690">
    <property type="component" value="Chromosome"/>
</dbReference>
<dbReference type="InterPro" id="IPR006938">
    <property type="entry name" value="DUF624"/>
</dbReference>
<feature type="transmembrane region" description="Helical" evidence="1">
    <location>
        <begin position="47"/>
        <end position="66"/>
    </location>
</feature>
<dbReference type="AlphaFoldDB" id="A0A5Q2TGL6"/>
<feature type="transmembrane region" description="Helical" evidence="1">
    <location>
        <begin position="182"/>
        <end position="205"/>
    </location>
</feature>
<gene>
    <name evidence="2" type="ORF">GI584_07980</name>
</gene>
<evidence type="ECO:0000313" key="3">
    <source>
        <dbReference type="Proteomes" id="UP000339690"/>
    </source>
</evidence>
<keyword evidence="1" id="KW-0812">Transmembrane</keyword>
<keyword evidence="1" id="KW-1133">Transmembrane helix</keyword>
<sequence length="221" mass="26143">MIQTVTERPLYIAVQYFYFFLVTNIHFMLANLLFLLAFVFVEMSVQNIILFFIALLPAGPSLAALYSSMGKLIRERDLSPTKDFWKYYKNNFGIATRYWLVQWTIMAILIVDMYYTNQFLSVLSPVFLILLIFMLFVMLYAFPILTRFEVKLKNLFIVSVYAIFRYFKTTLFHISTLVSLTIIYYFAPGITVWFCMSVAGFFIMFNMRKPLQLMEEQLAQK</sequence>
<dbReference type="KEGG" id="grc:GI584_07980"/>
<dbReference type="Pfam" id="PF04854">
    <property type="entry name" value="DUF624"/>
    <property type="match status" value="1"/>
</dbReference>
<feature type="transmembrane region" description="Helical" evidence="1">
    <location>
        <begin position="154"/>
        <end position="176"/>
    </location>
</feature>
<evidence type="ECO:0000256" key="1">
    <source>
        <dbReference type="SAM" id="Phobius"/>
    </source>
</evidence>
<reference evidence="2 3" key="1">
    <citation type="submission" date="2019-11" db="EMBL/GenBank/DDBJ databases">
        <title>Gracilibacillus salitolerans sp. nov., a moderate halophile isolated from a saline soil in northwest China.</title>
        <authorList>
            <person name="Gan L."/>
        </authorList>
    </citation>
    <scope>NUCLEOTIDE SEQUENCE [LARGE SCALE GENOMIC DNA]</scope>
    <source>
        <strain evidence="2 3">SCU50</strain>
    </source>
</reference>
<keyword evidence="1" id="KW-0472">Membrane</keyword>
<feature type="transmembrane region" description="Helical" evidence="1">
    <location>
        <begin position="98"/>
        <end position="116"/>
    </location>
</feature>